<protein>
    <submittedName>
        <fullName evidence="1">BZIP transcription factor</fullName>
    </submittedName>
</protein>
<proteinExistence type="predicted"/>
<sequence length="425" mass="44199">MVKLGLPVNLLGQLLISGDDNTYTGFSAGENLTSGNNNTFYGSRAGQNVSSGDENTFIGALTGLNSTGRANTLLGYAAGNSMTTANFNTFIGDQAGRATTTGGSNFMMGTNAGQNNVTGQANFFLGDNTGGGNTGGSFNVYLGQNAGNGTNVNGDNNTAIGFETGRANAAGINNTFVGFRADAGAAGLQNATAIGNNARVNISNAVVLGNGANVGIGNSAPSARLHVTTGVANQSGLRLENLTSASPASASNQTKFLTVDASGNVILGSPASSGREAATEAFWQKNDAGLLQAPNADAVVIGKNLKSTPAGYRLFVADGILTEKVKVAVKNSSDWSDYVFADDYKLRSLESVEAFVKANKHLPGVPSAEQVVSEGVDMAKMDAKLLEKIEELTLYMIQLKKDSDRRINQLEKENQELKQLIKERR</sequence>
<reference evidence="1 2" key="1">
    <citation type="submission" date="2018-08" db="EMBL/GenBank/DDBJ databases">
        <title>Fibrisoma montanum sp. nov., isolated from Danxia mountain soil.</title>
        <authorList>
            <person name="Huang Y."/>
        </authorList>
    </citation>
    <scope>NUCLEOTIDE SEQUENCE [LARGE SCALE GENOMIC DNA]</scope>
    <source>
        <strain evidence="1 2">HYT19</strain>
    </source>
</reference>
<dbReference type="EMBL" id="QXED01000005">
    <property type="protein sequence ID" value="RIV21659.1"/>
    <property type="molecule type" value="Genomic_DNA"/>
</dbReference>
<evidence type="ECO:0000313" key="1">
    <source>
        <dbReference type="EMBL" id="RIV21659.1"/>
    </source>
</evidence>
<comment type="caution">
    <text evidence="1">The sequence shown here is derived from an EMBL/GenBank/DDBJ whole genome shotgun (WGS) entry which is preliminary data.</text>
</comment>
<evidence type="ECO:0000313" key="2">
    <source>
        <dbReference type="Proteomes" id="UP000283523"/>
    </source>
</evidence>
<dbReference type="AlphaFoldDB" id="A0A418M6T9"/>
<name>A0A418M6T9_9BACT</name>
<dbReference type="Proteomes" id="UP000283523">
    <property type="component" value="Unassembled WGS sequence"/>
</dbReference>
<accession>A0A418M6T9</accession>
<gene>
    <name evidence="1" type="ORF">DYU11_17850</name>
</gene>
<dbReference type="OrthoDB" id="1163828at2"/>
<keyword evidence="2" id="KW-1185">Reference proteome</keyword>
<organism evidence="1 2">
    <name type="scientific">Fibrisoma montanum</name>
    <dbReference type="NCBI Taxonomy" id="2305895"/>
    <lineage>
        <taxon>Bacteria</taxon>
        <taxon>Pseudomonadati</taxon>
        <taxon>Bacteroidota</taxon>
        <taxon>Cytophagia</taxon>
        <taxon>Cytophagales</taxon>
        <taxon>Spirosomataceae</taxon>
        <taxon>Fibrisoma</taxon>
    </lineage>
</organism>